<dbReference type="EMBL" id="APVL01000027">
    <property type="protein sequence ID" value="EWG08890.1"/>
    <property type="molecule type" value="Genomic_DNA"/>
</dbReference>
<evidence type="ECO:0008006" key="4">
    <source>
        <dbReference type="Google" id="ProtNLM"/>
    </source>
</evidence>
<feature type="region of interest" description="Disordered" evidence="1">
    <location>
        <begin position="1"/>
        <end position="39"/>
    </location>
</feature>
<dbReference type="RefSeq" id="WP_035332769.1">
    <property type="nucleotide sequence ID" value="NZ_APVL01000027.1"/>
</dbReference>
<dbReference type="Proteomes" id="UP000019270">
    <property type="component" value="Unassembled WGS sequence"/>
</dbReference>
<reference evidence="3" key="1">
    <citation type="submission" date="2013-03" db="EMBL/GenBank/DDBJ databases">
        <title>Draft genome sequence of Bacillus firmus DS1.</title>
        <authorList>
            <person name="Peng D."/>
            <person name="Zhu L."/>
            <person name="Sun M."/>
        </authorList>
    </citation>
    <scope>NUCLEOTIDE SEQUENCE [LARGE SCALE GENOMIC DNA]</scope>
    <source>
        <strain evidence="3">DS1</strain>
    </source>
</reference>
<feature type="compositionally biased region" description="Basic and acidic residues" evidence="1">
    <location>
        <begin position="1"/>
        <end position="13"/>
    </location>
</feature>
<evidence type="ECO:0000256" key="1">
    <source>
        <dbReference type="SAM" id="MobiDB-lite"/>
    </source>
</evidence>
<dbReference type="PATRIC" id="fig|1307436.3.peg.4700"/>
<reference evidence="2 3" key="2">
    <citation type="journal article" date="2016" name="Sci. Rep.">
        <title>A novel serine protease, Sep1, from Bacillus firmus DS-1 has nematicidal activity and degrades multiple intestinal-associated nematode proteins.</title>
        <authorList>
            <person name="Geng C."/>
            <person name="Nie X."/>
            <person name="Tang Z."/>
            <person name="Zhang Y."/>
            <person name="Lin J."/>
            <person name="Sun M."/>
            <person name="Peng D."/>
        </authorList>
    </citation>
    <scope>NUCLEOTIDE SEQUENCE [LARGE SCALE GENOMIC DNA]</scope>
    <source>
        <strain evidence="2 3">DS1</strain>
    </source>
</reference>
<evidence type="ECO:0000313" key="3">
    <source>
        <dbReference type="Proteomes" id="UP000019270"/>
    </source>
</evidence>
<name>W7KN42_CYTFI</name>
<accession>W7KN42</accession>
<proteinExistence type="predicted"/>
<comment type="caution">
    <text evidence="2">The sequence shown here is derived from an EMBL/GenBank/DDBJ whole genome shotgun (WGS) entry which is preliminary data.</text>
</comment>
<organism evidence="2 3">
    <name type="scientific">Cytobacillus firmus DS1</name>
    <dbReference type="NCBI Taxonomy" id="1307436"/>
    <lineage>
        <taxon>Bacteria</taxon>
        <taxon>Bacillati</taxon>
        <taxon>Bacillota</taxon>
        <taxon>Bacilli</taxon>
        <taxon>Bacillales</taxon>
        <taxon>Bacillaceae</taxon>
        <taxon>Cytobacillus</taxon>
    </lineage>
</organism>
<evidence type="ECO:0000313" key="2">
    <source>
        <dbReference type="EMBL" id="EWG08890.1"/>
    </source>
</evidence>
<sequence length="66" mass="8121">MKFADHLNKEQIRKFNQLRHTSRNQKERKQMPVAKKKEKLSRRELECLMGKHMDIYKRVNGAVRRR</sequence>
<protein>
    <recommendedName>
        <fullName evidence="4">Phage protein</fullName>
    </recommendedName>
</protein>
<dbReference type="AlphaFoldDB" id="W7KN42"/>
<dbReference type="eggNOG" id="ENOG5030D9M">
    <property type="taxonomic scope" value="Bacteria"/>
</dbReference>
<gene>
    <name evidence="2" type="ORF">PBF_22038</name>
</gene>
<dbReference type="OrthoDB" id="2440833at2"/>